<name>S3DGV5_GLAL2</name>
<dbReference type="GO" id="GO:0016301">
    <property type="term" value="F:kinase activity"/>
    <property type="evidence" value="ECO:0007669"/>
    <property type="project" value="UniProtKB-KW"/>
</dbReference>
<dbReference type="AlphaFoldDB" id="S3DGV5"/>
<organism evidence="2 3">
    <name type="scientific">Glarea lozoyensis (strain ATCC 20868 / MF5171)</name>
    <dbReference type="NCBI Taxonomy" id="1116229"/>
    <lineage>
        <taxon>Eukaryota</taxon>
        <taxon>Fungi</taxon>
        <taxon>Dikarya</taxon>
        <taxon>Ascomycota</taxon>
        <taxon>Pezizomycotina</taxon>
        <taxon>Leotiomycetes</taxon>
        <taxon>Helotiales</taxon>
        <taxon>Helotiaceae</taxon>
        <taxon>Glarea</taxon>
    </lineage>
</organism>
<evidence type="ECO:0000313" key="2">
    <source>
        <dbReference type="EMBL" id="EPE31261.1"/>
    </source>
</evidence>
<reference evidence="2 3" key="1">
    <citation type="journal article" date="2013" name="BMC Genomics">
        <title>Genomics-driven discovery of the pneumocandin biosynthetic gene cluster in the fungus Glarea lozoyensis.</title>
        <authorList>
            <person name="Chen L."/>
            <person name="Yue Q."/>
            <person name="Zhang X."/>
            <person name="Xiang M."/>
            <person name="Wang C."/>
            <person name="Li S."/>
            <person name="Che Y."/>
            <person name="Ortiz-Lopez F.J."/>
            <person name="Bills G.F."/>
            <person name="Liu X."/>
            <person name="An Z."/>
        </authorList>
    </citation>
    <scope>NUCLEOTIDE SEQUENCE [LARGE SCALE GENOMIC DNA]</scope>
    <source>
        <strain evidence="3">ATCC 20868 / MF5171</strain>
    </source>
</reference>
<sequence>MQFISQHTSIPVPKVYCAFTHKGITYIVMEKIKGEMLGENWVKRSEASKVKILAQLRGMVKEMRAISPPQGQGVSNVDGGVIYDARLMSDSSFHGPFESIHNFHRYLRQAFEASPDHYPDVSELIALQDRSWPPAVMTHGDLSSLNILVRDDTIVGIIDWETAGWYPTYWEYTTASQVNPWNSFWADEIDKFLVPMPEELKMERIRQKYFGDIW</sequence>
<dbReference type="PANTHER" id="PTHR21310:SF55">
    <property type="entry name" value="AMINOGLYCOSIDE PHOSPHOTRANSFERASE DOMAIN-CONTAINING PROTEIN"/>
    <property type="match status" value="1"/>
</dbReference>
<dbReference type="eggNOG" id="ENOG502R9UI">
    <property type="taxonomic scope" value="Eukaryota"/>
</dbReference>
<dbReference type="CDD" id="cd05120">
    <property type="entry name" value="APH_ChoK_like"/>
    <property type="match status" value="1"/>
</dbReference>
<dbReference type="OrthoDB" id="2906425at2759"/>
<accession>S3DGV5</accession>
<dbReference type="KEGG" id="glz:GLAREA_12564"/>
<dbReference type="SUPFAM" id="SSF56112">
    <property type="entry name" value="Protein kinase-like (PK-like)"/>
    <property type="match status" value="1"/>
</dbReference>
<dbReference type="PANTHER" id="PTHR21310">
    <property type="entry name" value="AMINOGLYCOSIDE PHOSPHOTRANSFERASE-RELATED-RELATED"/>
    <property type="match status" value="1"/>
</dbReference>
<evidence type="ECO:0000259" key="1">
    <source>
        <dbReference type="Pfam" id="PF01636"/>
    </source>
</evidence>
<dbReference type="GeneID" id="19471604"/>
<dbReference type="Pfam" id="PF01636">
    <property type="entry name" value="APH"/>
    <property type="match status" value="1"/>
</dbReference>
<dbReference type="STRING" id="1116229.S3DGV5"/>
<evidence type="ECO:0000313" key="3">
    <source>
        <dbReference type="Proteomes" id="UP000016922"/>
    </source>
</evidence>
<proteinExistence type="predicted"/>
<dbReference type="RefSeq" id="XP_008081536.1">
    <property type="nucleotide sequence ID" value="XM_008083345.1"/>
</dbReference>
<keyword evidence="3" id="KW-1185">Reference proteome</keyword>
<dbReference type="InterPro" id="IPR051678">
    <property type="entry name" value="AGP_Transferase"/>
</dbReference>
<keyword evidence="2" id="KW-0418">Kinase</keyword>
<dbReference type="InterPro" id="IPR002575">
    <property type="entry name" value="Aminoglycoside_PTrfase"/>
</dbReference>
<dbReference type="HOGENOM" id="CLU_021768_3_0_1"/>
<dbReference type="Proteomes" id="UP000016922">
    <property type="component" value="Unassembled WGS sequence"/>
</dbReference>
<feature type="domain" description="Aminoglycoside phosphotransferase" evidence="1">
    <location>
        <begin position="1"/>
        <end position="176"/>
    </location>
</feature>
<keyword evidence="2" id="KW-0808">Transferase</keyword>
<dbReference type="EMBL" id="KE145362">
    <property type="protein sequence ID" value="EPE31261.1"/>
    <property type="molecule type" value="Genomic_DNA"/>
</dbReference>
<dbReference type="Gene3D" id="3.90.1200.10">
    <property type="match status" value="1"/>
</dbReference>
<gene>
    <name evidence="2" type="ORF">GLAREA_12564</name>
</gene>
<protein>
    <submittedName>
        <fullName evidence="2">Protein kinase-like (PK-like)</fullName>
    </submittedName>
</protein>
<dbReference type="InterPro" id="IPR011009">
    <property type="entry name" value="Kinase-like_dom_sf"/>
</dbReference>
<dbReference type="OMA" id="TMRFISQ"/>